<dbReference type="OrthoDB" id="361630at2759"/>
<dbReference type="Proteomes" id="UP000267096">
    <property type="component" value="Unassembled WGS sequence"/>
</dbReference>
<dbReference type="AlphaFoldDB" id="A0A0M3JFN7"/>
<keyword evidence="3" id="KW-1185">Reference proteome</keyword>
<dbReference type="EMBL" id="UYRR01013227">
    <property type="protein sequence ID" value="VDK26703.1"/>
    <property type="molecule type" value="Genomic_DNA"/>
</dbReference>
<sequence length="125" mass="14599">MTDEYNRIMSEAGPSEPVRVAGWRDSLPSPGEKILEVDNEHKAQRVINHRLSQKMEQKAMEDWLLSLCGVFVQFLIFGNFFCVFWEIIEAQREADRKVYLENRQKLLDKGARYGSTLRKLVHKVS</sequence>
<evidence type="ECO:0000313" key="2">
    <source>
        <dbReference type="EMBL" id="VDK26703.1"/>
    </source>
</evidence>
<evidence type="ECO:0000256" key="1">
    <source>
        <dbReference type="SAM" id="Phobius"/>
    </source>
</evidence>
<keyword evidence="1" id="KW-0812">Transmembrane</keyword>
<organism evidence="4">
    <name type="scientific">Anisakis simplex</name>
    <name type="common">Herring worm</name>
    <dbReference type="NCBI Taxonomy" id="6269"/>
    <lineage>
        <taxon>Eukaryota</taxon>
        <taxon>Metazoa</taxon>
        <taxon>Ecdysozoa</taxon>
        <taxon>Nematoda</taxon>
        <taxon>Chromadorea</taxon>
        <taxon>Rhabditida</taxon>
        <taxon>Spirurina</taxon>
        <taxon>Ascaridomorpha</taxon>
        <taxon>Ascaridoidea</taxon>
        <taxon>Anisakidae</taxon>
        <taxon>Anisakis</taxon>
        <taxon>Anisakis simplex complex</taxon>
    </lineage>
</organism>
<keyword evidence="1" id="KW-1133">Transmembrane helix</keyword>
<accession>A0A0M3JFN7</accession>
<gene>
    <name evidence="2" type="ORF">ASIM_LOCUS6219</name>
</gene>
<protein>
    <submittedName>
        <fullName evidence="4">Translation initiation factor IF-2, mitochondrial (inferred by orthology to a human protein)</fullName>
    </submittedName>
</protein>
<proteinExistence type="predicted"/>
<evidence type="ECO:0000313" key="4">
    <source>
        <dbReference type="WBParaSite" id="ASIM_0000644101-mRNA-1"/>
    </source>
</evidence>
<name>A0A0M3JFN7_ANISI</name>
<reference evidence="4" key="1">
    <citation type="submission" date="2017-02" db="UniProtKB">
        <authorList>
            <consortium name="WormBaseParasite"/>
        </authorList>
    </citation>
    <scope>IDENTIFICATION</scope>
</reference>
<feature type="transmembrane region" description="Helical" evidence="1">
    <location>
        <begin position="63"/>
        <end position="88"/>
    </location>
</feature>
<keyword evidence="1" id="KW-0472">Membrane</keyword>
<dbReference type="WBParaSite" id="ASIM_0000644101-mRNA-1">
    <property type="protein sequence ID" value="ASIM_0000644101-mRNA-1"/>
    <property type="gene ID" value="ASIM_0000644101"/>
</dbReference>
<reference evidence="2 3" key="2">
    <citation type="submission" date="2018-11" db="EMBL/GenBank/DDBJ databases">
        <authorList>
            <consortium name="Pathogen Informatics"/>
        </authorList>
    </citation>
    <scope>NUCLEOTIDE SEQUENCE [LARGE SCALE GENOMIC DNA]</scope>
</reference>
<dbReference type="Gene3D" id="2.40.30.10">
    <property type="entry name" value="Translation factors"/>
    <property type="match status" value="1"/>
</dbReference>
<evidence type="ECO:0000313" key="3">
    <source>
        <dbReference type="Proteomes" id="UP000267096"/>
    </source>
</evidence>